<keyword evidence="2 4" id="KW-0143">Chaperone</keyword>
<dbReference type="Pfam" id="PF09754">
    <property type="entry name" value="PAC2"/>
    <property type="match status" value="1"/>
</dbReference>
<dbReference type="InterPro" id="IPR019151">
    <property type="entry name" value="Proteasome_assmbl_chaperone_2"/>
</dbReference>
<dbReference type="SUPFAM" id="SSF159659">
    <property type="entry name" value="Cgl1923-like"/>
    <property type="match status" value="1"/>
</dbReference>
<dbReference type="AlphaFoldDB" id="A0A9P8T6Q5"/>
<comment type="similarity">
    <text evidence="3 4">Belongs to the PSMG2 family.</text>
</comment>
<dbReference type="PANTHER" id="PTHR12970">
    <property type="entry name" value="PROTEASOME ASSEMBLY CHAPERONE 2"/>
    <property type="match status" value="1"/>
</dbReference>
<evidence type="ECO:0000256" key="4">
    <source>
        <dbReference type="PIRNR" id="PIRNR010044"/>
    </source>
</evidence>
<dbReference type="InterPro" id="IPR038389">
    <property type="entry name" value="PSMG2_sf"/>
</dbReference>
<dbReference type="GO" id="GO:0005829">
    <property type="term" value="C:cytosol"/>
    <property type="evidence" value="ECO:0007669"/>
    <property type="project" value="TreeGrafter"/>
</dbReference>
<organism evidence="5 6">
    <name type="scientific">Ogataea philodendri</name>
    <dbReference type="NCBI Taxonomy" id="1378263"/>
    <lineage>
        <taxon>Eukaryota</taxon>
        <taxon>Fungi</taxon>
        <taxon>Dikarya</taxon>
        <taxon>Ascomycota</taxon>
        <taxon>Saccharomycotina</taxon>
        <taxon>Pichiomycetes</taxon>
        <taxon>Pichiales</taxon>
        <taxon>Pichiaceae</taxon>
        <taxon>Ogataea</taxon>
    </lineage>
</organism>
<keyword evidence="6" id="KW-1185">Reference proteome</keyword>
<dbReference type="PIRSF" id="PIRSF010044">
    <property type="entry name" value="UCP010044"/>
    <property type="match status" value="1"/>
</dbReference>
<reference evidence="5" key="1">
    <citation type="journal article" date="2021" name="Open Biol.">
        <title>Shared evolutionary footprints suggest mitochondrial oxidative damage underlies multiple complex I losses in fungi.</title>
        <authorList>
            <person name="Schikora-Tamarit M.A."/>
            <person name="Marcet-Houben M."/>
            <person name="Nosek J."/>
            <person name="Gabaldon T."/>
        </authorList>
    </citation>
    <scope>NUCLEOTIDE SEQUENCE</scope>
    <source>
        <strain evidence="5">CBS6075</strain>
    </source>
</reference>
<sequence>MSLHPVHGQDPLTALQKLEGSQLIVPVVSIGNTPQLATDLLIHTFAAKLVARLDDIYLYPFASPVDYVDKPATGITSGLEIYYCEDQNLTILQQRTPILPGLTKRFLSELIVPFINMAKFSRVLVLQSNDMGLREDKHANHKYLLWSNQITKIIETLQVSESGVAVVRESTELDGVGKLVIEALEQQPSPTAKLAPAVSGSLSLNAQAHASIDAAFLSMFVYEGDNSDDSKLLAAEALKVLNIQGPSKWTQPVSWRGVYGNKQVPSGLEFGVYA</sequence>
<comment type="function">
    <text evidence="4">Involved in 20S proteasome assembly.</text>
</comment>
<dbReference type="OrthoDB" id="10260712at2759"/>
<gene>
    <name evidence="5" type="ORF">OGAPHI_001825</name>
</gene>
<comment type="caution">
    <text evidence="5">The sequence shown here is derived from an EMBL/GenBank/DDBJ whole genome shotgun (WGS) entry which is preliminary data.</text>
</comment>
<dbReference type="Gene3D" id="3.40.50.10900">
    <property type="entry name" value="PAC-like subunit"/>
    <property type="match status" value="2"/>
</dbReference>
<dbReference type="GO" id="GO:0005634">
    <property type="term" value="C:nucleus"/>
    <property type="evidence" value="ECO:0007669"/>
    <property type="project" value="TreeGrafter"/>
</dbReference>
<reference evidence="5" key="2">
    <citation type="submission" date="2021-01" db="EMBL/GenBank/DDBJ databases">
        <authorList>
            <person name="Schikora-Tamarit M.A."/>
        </authorList>
    </citation>
    <scope>NUCLEOTIDE SEQUENCE</scope>
    <source>
        <strain evidence="5">CBS6075</strain>
    </source>
</reference>
<evidence type="ECO:0000256" key="3">
    <source>
        <dbReference type="ARBA" id="ARBA00025745"/>
    </source>
</evidence>
<dbReference type="InterPro" id="IPR016562">
    <property type="entry name" value="Proteasome_assmbl_chp_2_euk"/>
</dbReference>
<dbReference type="Proteomes" id="UP000769157">
    <property type="component" value="Unassembled WGS sequence"/>
</dbReference>
<dbReference type="EMBL" id="JAEUBE010000158">
    <property type="protein sequence ID" value="KAH3668071.1"/>
    <property type="molecule type" value="Genomic_DNA"/>
</dbReference>
<dbReference type="PANTHER" id="PTHR12970:SF1">
    <property type="entry name" value="PROTEASOME ASSEMBLY CHAPERONE 2"/>
    <property type="match status" value="1"/>
</dbReference>
<evidence type="ECO:0000313" key="5">
    <source>
        <dbReference type="EMBL" id="KAH3668071.1"/>
    </source>
</evidence>
<protein>
    <recommendedName>
        <fullName evidence="1 4">Proteasome assembly chaperone 2</fullName>
    </recommendedName>
</protein>
<comment type="subunit">
    <text evidence="4">Component of the 20S proteasome chaperone.</text>
</comment>
<evidence type="ECO:0000256" key="2">
    <source>
        <dbReference type="ARBA" id="ARBA00023186"/>
    </source>
</evidence>
<name>A0A9P8T6Q5_9ASCO</name>
<dbReference type="RefSeq" id="XP_046062485.1">
    <property type="nucleotide sequence ID" value="XM_046202628.1"/>
</dbReference>
<evidence type="ECO:0000256" key="1">
    <source>
        <dbReference type="ARBA" id="ARBA00019186"/>
    </source>
</evidence>
<proteinExistence type="inferred from homology"/>
<accession>A0A9P8T6Q5</accession>
<dbReference type="GeneID" id="70233792"/>
<dbReference type="GO" id="GO:0043248">
    <property type="term" value="P:proteasome assembly"/>
    <property type="evidence" value="ECO:0007669"/>
    <property type="project" value="TreeGrafter"/>
</dbReference>
<evidence type="ECO:0000313" key="6">
    <source>
        <dbReference type="Proteomes" id="UP000769157"/>
    </source>
</evidence>